<feature type="region of interest" description="Disordered" evidence="1">
    <location>
        <begin position="142"/>
        <end position="250"/>
    </location>
</feature>
<keyword evidence="4" id="KW-1185">Reference proteome</keyword>
<organism evidence="3 4">
    <name type="scientific">Dysgonomonas alginatilytica</name>
    <dbReference type="NCBI Taxonomy" id="1605892"/>
    <lineage>
        <taxon>Bacteria</taxon>
        <taxon>Pseudomonadati</taxon>
        <taxon>Bacteroidota</taxon>
        <taxon>Bacteroidia</taxon>
        <taxon>Bacteroidales</taxon>
        <taxon>Dysgonomonadaceae</taxon>
        <taxon>Dysgonomonas</taxon>
    </lineage>
</organism>
<evidence type="ECO:0000313" key="4">
    <source>
        <dbReference type="Proteomes" id="UP000247973"/>
    </source>
</evidence>
<sequence length="250" mass="29338">MKKIILSIGFLIAMAGFSGTEAANINVNINIGVQPAWGPVGYNYVAFYYFPDINVYYNVNQGLFHFPHRGRWVSARYLPVMYRNYDLYGLYKVVIADNDPWRFNTRHVHDYRHFRGNRNQIVIRNSHDNRYRDSRRNEVRWYDDSRGNNKDKGRDRDYNNGRDKGRDNNGRYTASQRDKDKDKDGRKSDSDRKSNSRRESGKSENKRSERSSSRTDMKYAEVSRSEKSDRSDERASVDKSNGRSSASGRR</sequence>
<proteinExistence type="predicted"/>
<reference evidence="3 4" key="1">
    <citation type="submission" date="2018-03" db="EMBL/GenBank/DDBJ databases">
        <title>Genomic Encyclopedia of Archaeal and Bacterial Type Strains, Phase II (KMG-II): from individual species to whole genera.</title>
        <authorList>
            <person name="Goeker M."/>
        </authorList>
    </citation>
    <scope>NUCLEOTIDE SEQUENCE [LARGE SCALE GENOMIC DNA]</scope>
    <source>
        <strain evidence="3 4">DSM 100214</strain>
    </source>
</reference>
<dbReference type="OrthoDB" id="799522at2"/>
<accession>A0A2V3PWC3</accession>
<evidence type="ECO:0000256" key="1">
    <source>
        <dbReference type="SAM" id="MobiDB-lite"/>
    </source>
</evidence>
<feature type="compositionally biased region" description="Basic and acidic residues" evidence="1">
    <location>
        <begin position="142"/>
        <end position="169"/>
    </location>
</feature>
<feature type="compositionally biased region" description="Basic and acidic residues" evidence="1">
    <location>
        <begin position="176"/>
        <end position="241"/>
    </location>
</feature>
<dbReference type="EMBL" id="QICL01000001">
    <property type="protein sequence ID" value="PXV69151.1"/>
    <property type="molecule type" value="Genomic_DNA"/>
</dbReference>
<evidence type="ECO:0000313" key="3">
    <source>
        <dbReference type="EMBL" id="PXV69151.1"/>
    </source>
</evidence>
<comment type="caution">
    <text evidence="3">The sequence shown here is derived from an EMBL/GenBank/DDBJ whole genome shotgun (WGS) entry which is preliminary data.</text>
</comment>
<protein>
    <submittedName>
        <fullName evidence="3">Uncharacterized protein</fullName>
    </submittedName>
</protein>
<dbReference type="Proteomes" id="UP000247973">
    <property type="component" value="Unassembled WGS sequence"/>
</dbReference>
<feature type="chain" id="PRO_5016080498" evidence="2">
    <location>
        <begin position="23"/>
        <end position="250"/>
    </location>
</feature>
<dbReference type="RefSeq" id="WP_110309106.1">
    <property type="nucleotide sequence ID" value="NZ_QICL01000001.1"/>
</dbReference>
<keyword evidence="2" id="KW-0732">Signal</keyword>
<feature type="signal peptide" evidence="2">
    <location>
        <begin position="1"/>
        <end position="22"/>
    </location>
</feature>
<dbReference type="AlphaFoldDB" id="A0A2V3PWC3"/>
<evidence type="ECO:0000256" key="2">
    <source>
        <dbReference type="SAM" id="SignalP"/>
    </source>
</evidence>
<name>A0A2V3PWC3_9BACT</name>
<gene>
    <name evidence="3" type="ORF">CLV62_101420</name>
</gene>